<dbReference type="SUPFAM" id="SSF47616">
    <property type="entry name" value="GST C-terminal domain-like"/>
    <property type="match status" value="1"/>
</dbReference>
<dbReference type="EMBL" id="JAVDXT010000002">
    <property type="protein sequence ID" value="MDR7377749.1"/>
    <property type="molecule type" value="Genomic_DNA"/>
</dbReference>
<dbReference type="InterPro" id="IPR040079">
    <property type="entry name" value="Glutathione_S-Trfase"/>
</dbReference>
<dbReference type="Pfam" id="PF00043">
    <property type="entry name" value="GST_C"/>
    <property type="match status" value="1"/>
</dbReference>
<dbReference type="PROSITE" id="PS50404">
    <property type="entry name" value="GST_NTER"/>
    <property type="match status" value="1"/>
</dbReference>
<dbReference type="PROSITE" id="PS50405">
    <property type="entry name" value="GST_CTER"/>
    <property type="match status" value="1"/>
</dbReference>
<proteinExistence type="inferred from homology"/>
<feature type="domain" description="GST N-terminal" evidence="2">
    <location>
        <begin position="10"/>
        <end position="91"/>
    </location>
</feature>
<dbReference type="InterPro" id="IPR036249">
    <property type="entry name" value="Thioredoxin-like_sf"/>
</dbReference>
<dbReference type="InterPro" id="IPR004045">
    <property type="entry name" value="Glutathione_S-Trfase_N"/>
</dbReference>
<evidence type="ECO:0000313" key="4">
    <source>
        <dbReference type="EMBL" id="MDR7377749.1"/>
    </source>
</evidence>
<dbReference type="SFLD" id="SFLDG01151">
    <property type="entry name" value="Main.2:_Nu-like"/>
    <property type="match status" value="1"/>
</dbReference>
<sequence>MNASTSRPAQPIQLYRHVVSGHAHRVQLMLSLLDLPFDMVEVDLLAKAHKSPEFLALNAFGQLPVIQDGDVTLADSNAILVYLATRYAAPGAWLPGDALGAAQVQRWLSVAAGQIAFGPAVARVIQLFQLPTDPSDAIHRANQLFAVMDTHLRPSGYLVGSTPTIADIACYSYIAHAPEGNVSLQPYPQLRAWLARIEALPGFVPMAQNRIGLAE</sequence>
<dbReference type="Gene3D" id="3.40.30.10">
    <property type="entry name" value="Glutaredoxin"/>
    <property type="match status" value="1"/>
</dbReference>
<dbReference type="SFLD" id="SFLDS00019">
    <property type="entry name" value="Glutathione_Transferase_(cytos"/>
    <property type="match status" value="1"/>
</dbReference>
<dbReference type="RefSeq" id="WP_310373375.1">
    <property type="nucleotide sequence ID" value="NZ_JAVDXT010000002.1"/>
</dbReference>
<organism evidence="4 5">
    <name type="scientific">Rhodoferax ferrireducens</name>
    <dbReference type="NCBI Taxonomy" id="192843"/>
    <lineage>
        <taxon>Bacteria</taxon>
        <taxon>Pseudomonadati</taxon>
        <taxon>Pseudomonadota</taxon>
        <taxon>Betaproteobacteria</taxon>
        <taxon>Burkholderiales</taxon>
        <taxon>Comamonadaceae</taxon>
        <taxon>Rhodoferax</taxon>
    </lineage>
</organism>
<dbReference type="PANTHER" id="PTHR44051">
    <property type="entry name" value="GLUTATHIONE S-TRANSFERASE-RELATED"/>
    <property type="match status" value="1"/>
</dbReference>
<dbReference type="SUPFAM" id="SSF52833">
    <property type="entry name" value="Thioredoxin-like"/>
    <property type="match status" value="1"/>
</dbReference>
<dbReference type="PANTHER" id="PTHR44051:SF2">
    <property type="entry name" value="HYPOTHETICAL GLUTATHIONE S-TRANSFERASE LIKE PROTEIN"/>
    <property type="match status" value="1"/>
</dbReference>
<comment type="similarity">
    <text evidence="1">Belongs to the GST superfamily.</text>
</comment>
<feature type="domain" description="GST C-terminal" evidence="3">
    <location>
        <begin position="97"/>
        <end position="215"/>
    </location>
</feature>
<dbReference type="InterPro" id="IPR010987">
    <property type="entry name" value="Glutathione-S-Trfase_C-like"/>
</dbReference>
<accession>A0ABU2C8X5</accession>
<dbReference type="Gene3D" id="1.20.1050.10">
    <property type="match status" value="1"/>
</dbReference>
<keyword evidence="5" id="KW-1185">Reference proteome</keyword>
<dbReference type="InterPro" id="IPR036282">
    <property type="entry name" value="Glutathione-S-Trfase_C_sf"/>
</dbReference>
<evidence type="ECO:0000259" key="2">
    <source>
        <dbReference type="PROSITE" id="PS50404"/>
    </source>
</evidence>
<dbReference type="GO" id="GO:0004364">
    <property type="term" value="F:glutathione transferase activity"/>
    <property type="evidence" value="ECO:0007669"/>
    <property type="project" value="UniProtKB-EC"/>
</dbReference>
<dbReference type="CDD" id="cd03056">
    <property type="entry name" value="GST_N_4"/>
    <property type="match status" value="1"/>
</dbReference>
<reference evidence="4 5" key="1">
    <citation type="submission" date="2023-07" db="EMBL/GenBank/DDBJ databases">
        <title>Sorghum-associated microbial communities from plants grown in Nebraska, USA.</title>
        <authorList>
            <person name="Schachtman D."/>
        </authorList>
    </citation>
    <scope>NUCLEOTIDE SEQUENCE [LARGE SCALE GENOMIC DNA]</scope>
    <source>
        <strain evidence="4 5">BE313</strain>
    </source>
</reference>
<dbReference type="SFLD" id="SFLDG00358">
    <property type="entry name" value="Main_(cytGST)"/>
    <property type="match status" value="1"/>
</dbReference>
<keyword evidence="4" id="KW-0808">Transferase</keyword>
<dbReference type="Pfam" id="PF02798">
    <property type="entry name" value="GST_N"/>
    <property type="match status" value="1"/>
</dbReference>
<evidence type="ECO:0000256" key="1">
    <source>
        <dbReference type="RuleBase" id="RU003494"/>
    </source>
</evidence>
<dbReference type="EC" id="2.5.1.18" evidence="4"/>
<dbReference type="InterPro" id="IPR004046">
    <property type="entry name" value="GST_C"/>
</dbReference>
<protein>
    <submittedName>
        <fullName evidence="4">Glutathione S-transferase</fullName>
        <ecNumber evidence="4">2.5.1.18</ecNumber>
    </submittedName>
</protein>
<comment type="caution">
    <text evidence="4">The sequence shown here is derived from an EMBL/GenBank/DDBJ whole genome shotgun (WGS) entry which is preliminary data.</text>
</comment>
<dbReference type="Proteomes" id="UP001180487">
    <property type="component" value="Unassembled WGS sequence"/>
</dbReference>
<name>A0ABU2C8X5_9BURK</name>
<dbReference type="CDD" id="cd03206">
    <property type="entry name" value="GST_C_7"/>
    <property type="match status" value="1"/>
</dbReference>
<gene>
    <name evidence="4" type="ORF">J2X19_002428</name>
</gene>
<evidence type="ECO:0000313" key="5">
    <source>
        <dbReference type="Proteomes" id="UP001180487"/>
    </source>
</evidence>
<evidence type="ECO:0000259" key="3">
    <source>
        <dbReference type="PROSITE" id="PS50405"/>
    </source>
</evidence>